<feature type="region of interest" description="Disordered" evidence="1">
    <location>
        <begin position="31"/>
        <end position="51"/>
    </location>
</feature>
<organism evidence="2 3">
    <name type="scientific">Fimbriiglobus ruber</name>
    <dbReference type="NCBI Taxonomy" id="1908690"/>
    <lineage>
        <taxon>Bacteria</taxon>
        <taxon>Pseudomonadati</taxon>
        <taxon>Planctomycetota</taxon>
        <taxon>Planctomycetia</taxon>
        <taxon>Gemmatales</taxon>
        <taxon>Gemmataceae</taxon>
        <taxon>Fimbriiglobus</taxon>
    </lineage>
</organism>
<reference evidence="3" key="1">
    <citation type="submission" date="2017-06" db="EMBL/GenBank/DDBJ databases">
        <title>Genome analysis of Fimbriiglobus ruber SP5, the first member of the order Planctomycetales with confirmed chitinolytic capability.</title>
        <authorList>
            <person name="Ravin N.V."/>
            <person name="Rakitin A.L."/>
            <person name="Ivanova A.A."/>
            <person name="Beletsky A.V."/>
            <person name="Kulichevskaya I.S."/>
            <person name="Mardanov A.V."/>
            <person name="Dedysh S.N."/>
        </authorList>
    </citation>
    <scope>NUCLEOTIDE SEQUENCE [LARGE SCALE GENOMIC DNA]</scope>
    <source>
        <strain evidence="3">SP5</strain>
    </source>
</reference>
<accession>A0A225D4M7</accession>
<dbReference type="RefSeq" id="WP_161967992.1">
    <property type="nucleotide sequence ID" value="NZ_NIDE01000017.1"/>
</dbReference>
<evidence type="ECO:0000256" key="1">
    <source>
        <dbReference type="SAM" id="MobiDB-lite"/>
    </source>
</evidence>
<dbReference type="AlphaFoldDB" id="A0A225D4M7"/>
<protein>
    <submittedName>
        <fullName evidence="2">Uncharacterized protein</fullName>
    </submittedName>
</protein>
<name>A0A225D4M7_9BACT</name>
<sequence>MTWRTWAAAAVFAAVGCGGGNKSAEVPANPVTELKAKPNSGPPATLFQGKK</sequence>
<evidence type="ECO:0000313" key="2">
    <source>
        <dbReference type="EMBL" id="OWK36530.1"/>
    </source>
</evidence>
<gene>
    <name evidence="2" type="ORF">FRUB_09093</name>
</gene>
<dbReference type="PROSITE" id="PS51257">
    <property type="entry name" value="PROKAR_LIPOPROTEIN"/>
    <property type="match status" value="1"/>
</dbReference>
<dbReference type="Proteomes" id="UP000214646">
    <property type="component" value="Unassembled WGS sequence"/>
</dbReference>
<keyword evidence="3" id="KW-1185">Reference proteome</keyword>
<dbReference type="EMBL" id="NIDE01000017">
    <property type="protein sequence ID" value="OWK36530.1"/>
    <property type="molecule type" value="Genomic_DNA"/>
</dbReference>
<proteinExistence type="predicted"/>
<comment type="caution">
    <text evidence="2">The sequence shown here is derived from an EMBL/GenBank/DDBJ whole genome shotgun (WGS) entry which is preliminary data.</text>
</comment>
<evidence type="ECO:0000313" key="3">
    <source>
        <dbReference type="Proteomes" id="UP000214646"/>
    </source>
</evidence>